<dbReference type="InterPro" id="IPR036291">
    <property type="entry name" value="NAD(P)-bd_dom_sf"/>
</dbReference>
<name>A0ABT9DSG6_9PROT</name>
<dbReference type="Proteomes" id="UP001243009">
    <property type="component" value="Unassembled WGS sequence"/>
</dbReference>
<dbReference type="PRINTS" id="PR00081">
    <property type="entry name" value="GDHRDH"/>
</dbReference>
<dbReference type="SUPFAM" id="SSF51735">
    <property type="entry name" value="NAD(P)-binding Rossmann-fold domains"/>
    <property type="match status" value="1"/>
</dbReference>
<dbReference type="PANTHER" id="PTHR42760:SF135">
    <property type="entry name" value="BLL7886 PROTEIN"/>
    <property type="match status" value="1"/>
</dbReference>
<protein>
    <submittedName>
        <fullName evidence="2">SDR family NAD(P)-dependent oxidoreductase</fullName>
    </submittedName>
</protein>
<dbReference type="PANTHER" id="PTHR42760">
    <property type="entry name" value="SHORT-CHAIN DEHYDROGENASES/REDUCTASES FAMILY MEMBER"/>
    <property type="match status" value="1"/>
</dbReference>
<sequence>MREDAMTDALLAGDTALVTGAANGIGRAVAEALAAEGARVVLADVNADQGEAVAAALRHAGRDARFIATDLAAPGAAETLFTAALGSLGRLSILVHCASPRRHETETALEVTPEAWRRMVAVNLEAGFTLGQLAGRHMRDTATAGPRGRIVLVTSLHAESPRNLPHYSASKAGLTMVMKELARALGPHGIRVNAIAPGAIAGGGFQANPELAARIALGRLGAPEDVARAAVGLLAERFSAYVTGTTVVVDGGLALHNWIAPPA</sequence>
<dbReference type="Pfam" id="PF13561">
    <property type="entry name" value="adh_short_C2"/>
    <property type="match status" value="1"/>
</dbReference>
<organism evidence="2 3">
    <name type="scientific">Paracraurococcus lichenis</name>
    <dbReference type="NCBI Taxonomy" id="3064888"/>
    <lineage>
        <taxon>Bacteria</taxon>
        <taxon>Pseudomonadati</taxon>
        <taxon>Pseudomonadota</taxon>
        <taxon>Alphaproteobacteria</taxon>
        <taxon>Acetobacterales</taxon>
        <taxon>Roseomonadaceae</taxon>
        <taxon>Paracraurococcus</taxon>
    </lineage>
</organism>
<dbReference type="EMBL" id="JAUTWS010000001">
    <property type="protein sequence ID" value="MDO9706838.1"/>
    <property type="molecule type" value="Genomic_DNA"/>
</dbReference>
<dbReference type="CDD" id="cd05233">
    <property type="entry name" value="SDR_c"/>
    <property type="match status" value="1"/>
</dbReference>
<evidence type="ECO:0000256" key="1">
    <source>
        <dbReference type="ARBA" id="ARBA00006484"/>
    </source>
</evidence>
<gene>
    <name evidence="2" type="ORF">Q7A36_00690</name>
</gene>
<comment type="similarity">
    <text evidence="1">Belongs to the short-chain dehydrogenases/reductases (SDR) family.</text>
</comment>
<dbReference type="RefSeq" id="WP_305101710.1">
    <property type="nucleotide sequence ID" value="NZ_JAUTWS010000001.1"/>
</dbReference>
<comment type="caution">
    <text evidence="2">The sequence shown here is derived from an EMBL/GenBank/DDBJ whole genome shotgun (WGS) entry which is preliminary data.</text>
</comment>
<dbReference type="InterPro" id="IPR002347">
    <property type="entry name" value="SDR_fam"/>
</dbReference>
<reference evidence="2 3" key="1">
    <citation type="submission" date="2023-08" db="EMBL/GenBank/DDBJ databases">
        <title>The draft genome sequence of Paracraurococcus sp. LOR1-02.</title>
        <authorList>
            <person name="Kingkaew E."/>
            <person name="Tanasupawat S."/>
        </authorList>
    </citation>
    <scope>NUCLEOTIDE SEQUENCE [LARGE SCALE GENOMIC DNA]</scope>
    <source>
        <strain evidence="2 3">LOR1-02</strain>
    </source>
</reference>
<accession>A0ABT9DSG6</accession>
<evidence type="ECO:0000313" key="3">
    <source>
        <dbReference type="Proteomes" id="UP001243009"/>
    </source>
</evidence>
<proteinExistence type="inferred from homology"/>
<evidence type="ECO:0000313" key="2">
    <source>
        <dbReference type="EMBL" id="MDO9706838.1"/>
    </source>
</evidence>
<keyword evidence="3" id="KW-1185">Reference proteome</keyword>
<dbReference type="Gene3D" id="3.40.50.720">
    <property type="entry name" value="NAD(P)-binding Rossmann-like Domain"/>
    <property type="match status" value="1"/>
</dbReference>